<reference evidence="1 2" key="1">
    <citation type="submission" date="2016-10" db="EMBL/GenBank/DDBJ databases">
        <authorList>
            <person name="de Groot N.N."/>
        </authorList>
    </citation>
    <scope>NUCLEOTIDE SEQUENCE [LARGE SCALE GENOMIC DNA]</scope>
    <source>
        <strain evidence="1 2">LMG 25475</strain>
    </source>
</reference>
<protein>
    <recommendedName>
        <fullName evidence="3">Phage antirepressor protein KilAC domain-containing protein</fullName>
    </recommendedName>
</protein>
<dbReference type="RefSeq" id="WP_092365605.1">
    <property type="nucleotide sequence ID" value="NZ_FNBM01000002.1"/>
</dbReference>
<gene>
    <name evidence="1" type="ORF">SAMN05216381_1089</name>
</gene>
<evidence type="ECO:0000313" key="1">
    <source>
        <dbReference type="EMBL" id="SDF23205.1"/>
    </source>
</evidence>
<sequence length="96" mass="10849">MNRDLKATAQVLGLRDRELRARLRELRLLTNAGELLIGPRTEGRLFVDPRSRWNKRFQTYSHYGVVMTTEAGVAWLAEQLGITVTTMPPRQAGSPA</sequence>
<evidence type="ECO:0008006" key="3">
    <source>
        <dbReference type="Google" id="ProtNLM"/>
    </source>
</evidence>
<dbReference type="Proteomes" id="UP000243378">
    <property type="component" value="Unassembled WGS sequence"/>
</dbReference>
<proteinExistence type="predicted"/>
<dbReference type="OrthoDB" id="6960690at2"/>
<organism evidence="1 2">
    <name type="scientific">Phytopseudomonas seleniipraecipitans</name>
    <dbReference type="NCBI Taxonomy" id="640205"/>
    <lineage>
        <taxon>Bacteria</taxon>
        <taxon>Pseudomonadati</taxon>
        <taxon>Pseudomonadota</taxon>
        <taxon>Gammaproteobacteria</taxon>
        <taxon>Pseudomonadales</taxon>
        <taxon>Pseudomonadaceae</taxon>
        <taxon>Phytopseudomonas</taxon>
    </lineage>
</organism>
<accession>A0A1G7JE95</accession>
<dbReference type="EMBL" id="FNBM01000002">
    <property type="protein sequence ID" value="SDF23205.1"/>
    <property type="molecule type" value="Genomic_DNA"/>
</dbReference>
<evidence type="ECO:0000313" key="2">
    <source>
        <dbReference type="Proteomes" id="UP000243378"/>
    </source>
</evidence>
<name>A0A1G7JE95_9GAMM</name>
<dbReference type="AlphaFoldDB" id="A0A1G7JE95"/>
<dbReference type="STRING" id="640205.SAMN05216381_1089"/>